<proteinExistence type="predicted"/>
<name>A0A6L9QRQ4_9ACTN</name>
<evidence type="ECO:0000313" key="3">
    <source>
        <dbReference type="Proteomes" id="UP000475532"/>
    </source>
</evidence>
<keyword evidence="1" id="KW-0732">Signal</keyword>
<reference evidence="2 3" key="1">
    <citation type="submission" date="2020-01" db="EMBL/GenBank/DDBJ databases">
        <title>Insect and environment-associated Actinomycetes.</title>
        <authorList>
            <person name="Currrie C."/>
            <person name="Chevrette M."/>
            <person name="Carlson C."/>
            <person name="Stubbendieck R."/>
            <person name="Wendt-Pienkowski E."/>
        </authorList>
    </citation>
    <scope>NUCLEOTIDE SEQUENCE [LARGE SCALE GENOMIC DNA]</scope>
    <source>
        <strain evidence="2 3">SID10258</strain>
    </source>
</reference>
<sequence>MTSAAAAASTTMIAMKRAWMIGAVAALVAGLAGPAHAAERPWRTTDAPPGLWPESGLTDVTAPGPQDIWAAGFEGHSCVDWSWPGMGAGSVCSSNAIVREWNGSSWLNRNPPGAWNLEIQDIDASAPGNVWLSGSKTGQGYLARWDGSRWTQVPLPESCKTATYLQLEAVDGGVWAVNGCLAHWQNGAWTTYDIDAFIHRIHAVSDTELWADGSRLGPYGPAMARWDGSQWSEPDVPDGYTDLLTAGPSGVLLSGPGKTDLMLRRGDTWTAIPKPPSAYLSYRIADDGSLWTGTDPTKPGALFYRFDGDTWNSTPMPAQTGTGSRNRGGFDYTPVSTTPGAMVAAATTPGGGPLTMTNTP</sequence>
<dbReference type="AlphaFoldDB" id="A0A6L9QRQ4"/>
<gene>
    <name evidence="2" type="ORF">G3I70_33425</name>
</gene>
<dbReference type="Proteomes" id="UP000475532">
    <property type="component" value="Unassembled WGS sequence"/>
</dbReference>
<dbReference type="EMBL" id="JAAGLI010000913">
    <property type="protein sequence ID" value="NEA27363.1"/>
    <property type="molecule type" value="Genomic_DNA"/>
</dbReference>
<evidence type="ECO:0000313" key="2">
    <source>
        <dbReference type="EMBL" id="NEA27363.1"/>
    </source>
</evidence>
<comment type="caution">
    <text evidence="2">The sequence shown here is derived from an EMBL/GenBank/DDBJ whole genome shotgun (WGS) entry which is preliminary data.</text>
</comment>
<feature type="signal peptide" evidence="1">
    <location>
        <begin position="1"/>
        <end position="37"/>
    </location>
</feature>
<protein>
    <submittedName>
        <fullName evidence="2">Uncharacterized protein</fullName>
    </submittedName>
</protein>
<evidence type="ECO:0000256" key="1">
    <source>
        <dbReference type="SAM" id="SignalP"/>
    </source>
</evidence>
<accession>A0A6L9QRQ4</accession>
<feature type="chain" id="PRO_5026978138" evidence="1">
    <location>
        <begin position="38"/>
        <end position="360"/>
    </location>
</feature>
<organism evidence="2 3">
    <name type="scientific">Actinomadura bangladeshensis</name>
    <dbReference type="NCBI Taxonomy" id="453573"/>
    <lineage>
        <taxon>Bacteria</taxon>
        <taxon>Bacillati</taxon>
        <taxon>Actinomycetota</taxon>
        <taxon>Actinomycetes</taxon>
        <taxon>Streptosporangiales</taxon>
        <taxon>Thermomonosporaceae</taxon>
        <taxon>Actinomadura</taxon>
    </lineage>
</organism>
<dbReference type="RefSeq" id="WP_163061780.1">
    <property type="nucleotide sequence ID" value="NZ_JAAGLI010000913.1"/>
</dbReference>